<gene>
    <name evidence="1" type="ORF">J40TS1_16330</name>
</gene>
<reference evidence="1" key="1">
    <citation type="submission" date="2021-03" db="EMBL/GenBank/DDBJ databases">
        <title>Antimicrobial resistance genes in bacteria isolated from Japanese honey, and their potential for conferring macrolide and lincosamide resistance in the American foulbrood pathogen Paenibacillus larvae.</title>
        <authorList>
            <person name="Okamoto M."/>
            <person name="Kumagai M."/>
            <person name="Kanamori H."/>
            <person name="Takamatsu D."/>
        </authorList>
    </citation>
    <scope>NUCLEOTIDE SEQUENCE</scope>
    <source>
        <strain evidence="1">J40TS1</strain>
    </source>
</reference>
<evidence type="ECO:0008006" key="3">
    <source>
        <dbReference type="Google" id="ProtNLM"/>
    </source>
</evidence>
<evidence type="ECO:0000313" key="1">
    <source>
        <dbReference type="EMBL" id="GIP15991.1"/>
    </source>
</evidence>
<dbReference type="Gene3D" id="2.60.120.200">
    <property type="match status" value="1"/>
</dbReference>
<protein>
    <recommendedName>
        <fullName evidence="3">DUF1349 domain-containing protein</fullName>
    </recommendedName>
</protein>
<sequence length="202" mass="23110">MPENKFVLPHNSKWTTEPASFQLVKDRFVVEAKEGSDFWESTYYGFHHRNGHALLAEWDGSQAIEISFDLKSFTELYDQAGLMLWHNESHWIKAGIEINDGVPHAAVVATDQFSDWSLAPVPDWEGRIVTIRASYQNEAVIIRARTDIHGWRTIRVARFAHQDGMQAGLYVCSPKRAGFKVEFSRWELTAPDQDLHTDPAIL</sequence>
<evidence type="ECO:0000313" key="2">
    <source>
        <dbReference type="Proteomes" id="UP000683139"/>
    </source>
</evidence>
<dbReference type="InterPro" id="IPR009784">
    <property type="entry name" value="DUF1349"/>
</dbReference>
<keyword evidence="2" id="KW-1185">Reference proteome</keyword>
<accession>A0A919YPM9</accession>
<dbReference type="EMBL" id="BOSE01000002">
    <property type="protein sequence ID" value="GIP15991.1"/>
    <property type="molecule type" value="Genomic_DNA"/>
</dbReference>
<dbReference type="AlphaFoldDB" id="A0A919YPM9"/>
<dbReference type="SUPFAM" id="SSF49899">
    <property type="entry name" value="Concanavalin A-like lectins/glucanases"/>
    <property type="match status" value="1"/>
</dbReference>
<dbReference type="Pfam" id="PF07081">
    <property type="entry name" value="DUF1349"/>
    <property type="match status" value="1"/>
</dbReference>
<dbReference type="PANTHER" id="PTHR35332:SF2">
    <property type="entry name" value="REGULATION OF ENOLASE PROTEIN 1"/>
    <property type="match status" value="1"/>
</dbReference>
<proteinExistence type="predicted"/>
<dbReference type="RefSeq" id="WP_213514242.1">
    <property type="nucleotide sequence ID" value="NZ_BOSE01000002.1"/>
</dbReference>
<name>A0A919YPM9_9BACL</name>
<dbReference type="Proteomes" id="UP000683139">
    <property type="component" value="Unassembled WGS sequence"/>
</dbReference>
<dbReference type="InterPro" id="IPR013320">
    <property type="entry name" value="ConA-like_dom_sf"/>
</dbReference>
<dbReference type="PANTHER" id="PTHR35332">
    <property type="entry name" value="REGULATION OF ENOLASE PROTEIN 1"/>
    <property type="match status" value="1"/>
</dbReference>
<organism evidence="1 2">
    <name type="scientific">Paenibacillus montaniterrae</name>
    <dbReference type="NCBI Taxonomy" id="429341"/>
    <lineage>
        <taxon>Bacteria</taxon>
        <taxon>Bacillati</taxon>
        <taxon>Bacillota</taxon>
        <taxon>Bacilli</taxon>
        <taxon>Bacillales</taxon>
        <taxon>Paenibacillaceae</taxon>
        <taxon>Paenibacillus</taxon>
    </lineage>
</organism>
<comment type="caution">
    <text evidence="1">The sequence shown here is derived from an EMBL/GenBank/DDBJ whole genome shotgun (WGS) entry which is preliminary data.</text>
</comment>